<proteinExistence type="predicted"/>
<evidence type="ECO:0000313" key="2">
    <source>
        <dbReference type="Proteomes" id="UP000240317"/>
    </source>
</evidence>
<accession>A0A2T3WAP5</accession>
<comment type="caution">
    <text evidence="1">The sequence shown here is derived from an EMBL/GenBank/DDBJ whole genome shotgun (WGS) entry which is preliminary data.</text>
</comment>
<keyword evidence="2" id="KW-1185">Reference proteome</keyword>
<evidence type="ECO:0000313" key="1">
    <source>
        <dbReference type="EMBL" id="PTA68988.1"/>
    </source>
</evidence>
<name>A0A2T3WAP5_9DEIO</name>
<dbReference type="Proteomes" id="UP000240317">
    <property type="component" value="Unassembled WGS sequence"/>
</dbReference>
<protein>
    <submittedName>
        <fullName evidence="1">Uncharacterized protein</fullName>
    </submittedName>
</protein>
<reference evidence="1 2" key="1">
    <citation type="submission" date="2018-03" db="EMBL/GenBank/DDBJ databases">
        <title>Draft genome of Deinococcus sp. OD32.</title>
        <authorList>
            <person name="Wang X.-P."/>
            <person name="Du Z.-J."/>
        </authorList>
    </citation>
    <scope>NUCLEOTIDE SEQUENCE [LARGE SCALE GENOMIC DNA]</scope>
    <source>
        <strain evidence="1 2">OD32</strain>
    </source>
</reference>
<sequence>MMSFLCLRTSTRHSAQTCDRLYLLQWRLSLRLPSKLALKLMTGLSPSYSLIRGPQFERTLKAYLKGLAKRDKEAALELFGAVLQELTVSPRQMRGQAMAGLEKMEPEPWPGGTLAGARRMVYSLEGWEFWKAYLNFPYARGAAQKGRIMYAIEEAACQIHLLMMYTHAEYSGRPDDTFLEGVMRESDVPPRT</sequence>
<dbReference type="AlphaFoldDB" id="A0A2T3WAP5"/>
<dbReference type="EMBL" id="PYSV01000003">
    <property type="protein sequence ID" value="PTA68988.1"/>
    <property type="molecule type" value="Genomic_DNA"/>
</dbReference>
<organism evidence="1 2">
    <name type="scientific">Deinococcus arcticus</name>
    <dbReference type="NCBI Taxonomy" id="2136176"/>
    <lineage>
        <taxon>Bacteria</taxon>
        <taxon>Thermotogati</taxon>
        <taxon>Deinococcota</taxon>
        <taxon>Deinococci</taxon>
        <taxon>Deinococcales</taxon>
        <taxon>Deinococcaceae</taxon>
        <taxon>Deinococcus</taxon>
    </lineage>
</organism>
<gene>
    <name evidence="1" type="ORF">C8263_04095</name>
</gene>